<reference evidence="1" key="1">
    <citation type="submission" date="2022-09" db="EMBL/GenBank/DDBJ databases">
        <title>Aureispira anguillicida sp. nov., isolated from Leptocephalus of Japanese eel Anguilla japonica.</title>
        <authorList>
            <person name="Yuasa K."/>
            <person name="Mekata T."/>
            <person name="Ikunari K."/>
        </authorList>
    </citation>
    <scope>NUCLEOTIDE SEQUENCE</scope>
    <source>
        <strain evidence="1">EL160426</strain>
        <plasmid evidence="1">pAUEb</plasmid>
    </source>
</reference>
<sequence length="46" mass="4824">MCTFPIGLPPTNIPPGFAQTLSNAPCTVTLKILRRLSPVDGFPIAG</sequence>
<protein>
    <submittedName>
        <fullName evidence="1">Uncharacterized protein</fullName>
    </submittedName>
</protein>
<evidence type="ECO:0000313" key="1">
    <source>
        <dbReference type="EMBL" id="BDS15673.1"/>
    </source>
</evidence>
<keyword evidence="2" id="KW-1185">Reference proteome</keyword>
<dbReference type="Proteomes" id="UP001060919">
    <property type="component" value="Plasmid pAUEb"/>
</dbReference>
<name>A0A915YLZ9_9BACT</name>
<keyword evidence="1" id="KW-0614">Plasmid</keyword>
<evidence type="ECO:0000313" key="2">
    <source>
        <dbReference type="Proteomes" id="UP001060919"/>
    </source>
</evidence>
<geneLocation type="plasmid" evidence="1 2">
    <name>pAUEb</name>
</geneLocation>
<accession>A0A915YLZ9</accession>
<proteinExistence type="predicted"/>
<organism evidence="1 2">
    <name type="scientific">Aureispira anguillae</name>
    <dbReference type="NCBI Taxonomy" id="2864201"/>
    <lineage>
        <taxon>Bacteria</taxon>
        <taxon>Pseudomonadati</taxon>
        <taxon>Bacteroidota</taxon>
        <taxon>Saprospiria</taxon>
        <taxon>Saprospirales</taxon>
        <taxon>Saprospiraceae</taxon>
        <taxon>Aureispira</taxon>
    </lineage>
</organism>
<dbReference type="AlphaFoldDB" id="A0A915YLZ9"/>
<dbReference type="EMBL" id="AP026869">
    <property type="protein sequence ID" value="BDS15673.1"/>
    <property type="molecule type" value="Genomic_DNA"/>
</dbReference>
<dbReference type="KEGG" id="aup:AsAng_0064570"/>
<gene>
    <name evidence="1" type="ORF">AsAng_0064570</name>
</gene>